<dbReference type="SUPFAM" id="SSF160272">
    <property type="entry name" value="Shew3726-like"/>
    <property type="match status" value="1"/>
</dbReference>
<dbReference type="AlphaFoldDB" id="A0A1R4B7B7"/>
<dbReference type="OrthoDB" id="6465020at2"/>
<evidence type="ECO:0000313" key="1">
    <source>
        <dbReference type="EMBL" id="SJL84809.1"/>
    </source>
</evidence>
<dbReference type="InterPro" id="IPR009962">
    <property type="entry name" value="DUF1488"/>
</dbReference>
<protein>
    <recommendedName>
        <fullName evidence="3">DUF1488 domain-containing protein</fullName>
    </recommendedName>
</protein>
<dbReference type="Proteomes" id="UP000189475">
    <property type="component" value="Unassembled WGS sequence"/>
</dbReference>
<dbReference type="RefSeq" id="WP_077315204.1">
    <property type="nucleotide sequence ID" value="NZ_AP024887.1"/>
</dbReference>
<dbReference type="EMBL" id="FUFT01000007">
    <property type="protein sequence ID" value="SJL84809.1"/>
    <property type="molecule type" value="Genomic_DNA"/>
</dbReference>
<organism evidence="1 2">
    <name type="scientific">Vibrio palustris</name>
    <dbReference type="NCBI Taxonomy" id="1918946"/>
    <lineage>
        <taxon>Bacteria</taxon>
        <taxon>Pseudomonadati</taxon>
        <taxon>Pseudomonadota</taxon>
        <taxon>Gammaproteobacteria</taxon>
        <taxon>Vibrionales</taxon>
        <taxon>Vibrionaceae</taxon>
        <taxon>Vibrio</taxon>
    </lineage>
</organism>
<gene>
    <name evidence="1" type="ORF">VPAL9027_02808</name>
</gene>
<dbReference type="Pfam" id="PF07369">
    <property type="entry name" value="DUF1488"/>
    <property type="match status" value="1"/>
</dbReference>
<evidence type="ECO:0000313" key="2">
    <source>
        <dbReference type="Proteomes" id="UP000189475"/>
    </source>
</evidence>
<dbReference type="InterPro" id="IPR036692">
    <property type="entry name" value="Shew3726-like_sf"/>
</dbReference>
<reference evidence="1 2" key="1">
    <citation type="submission" date="2017-02" db="EMBL/GenBank/DDBJ databases">
        <authorList>
            <person name="Peterson S.W."/>
        </authorList>
    </citation>
    <scope>NUCLEOTIDE SEQUENCE [LARGE SCALE GENOMIC DNA]</scope>
    <source>
        <strain evidence="1 2">CECT 9027</strain>
    </source>
</reference>
<proteinExistence type="predicted"/>
<sequence>MNQSVLFSDMKTWDEQRQSIYFTAQQGGALIDCWINKAGLEALSQKPVLDGPQAIQRFEECRFDIEDLAQEQIEDEAYNEAGEIEVIISLA</sequence>
<evidence type="ECO:0008006" key="3">
    <source>
        <dbReference type="Google" id="ProtNLM"/>
    </source>
</evidence>
<name>A0A1R4B7B7_9VIBR</name>
<keyword evidence="2" id="KW-1185">Reference proteome</keyword>
<accession>A0A1R4B7B7</accession>
<dbReference type="Gene3D" id="3.30.160.140">
    <property type="entry name" value="Shew3726-like"/>
    <property type="match status" value="1"/>
</dbReference>
<dbReference type="STRING" id="1918946.VPAL9027_02808"/>